<dbReference type="InterPro" id="IPR006119">
    <property type="entry name" value="Resolv_N"/>
</dbReference>
<accession>A0A0F6TUZ4</accession>
<evidence type="ECO:0000256" key="1">
    <source>
        <dbReference type="ARBA" id="ARBA00023125"/>
    </source>
</evidence>
<protein>
    <submittedName>
        <fullName evidence="5">Resolvase</fullName>
    </submittedName>
</protein>
<dbReference type="InterPro" id="IPR036162">
    <property type="entry name" value="Resolvase-like_N_sf"/>
</dbReference>
<reference evidence="5 6" key="1">
    <citation type="journal article" date="2013" name="Appl. Microbiol. Biotechnol.">
        <title>Glycerol assimilation and production of 1,3-propanediol by Citrobacter amalonaticus Y19.</title>
        <authorList>
            <person name="Ainala S.K."/>
            <person name="Ashok S."/>
            <person name="Ko Y."/>
            <person name="Park S."/>
        </authorList>
    </citation>
    <scope>NUCLEOTIDE SEQUENCE [LARGE SCALE GENOMIC DNA]</scope>
    <source>
        <strain evidence="5 6">Y19</strain>
    </source>
</reference>
<dbReference type="InterPro" id="IPR038109">
    <property type="entry name" value="DNA_bind_recomb_sf"/>
</dbReference>
<dbReference type="Proteomes" id="UP000034085">
    <property type="component" value="Chromosome"/>
</dbReference>
<gene>
    <name evidence="5" type="ORF">F384_11580</name>
</gene>
<dbReference type="GO" id="GO:0000150">
    <property type="term" value="F:DNA strand exchange activity"/>
    <property type="evidence" value="ECO:0007669"/>
    <property type="project" value="InterPro"/>
</dbReference>
<evidence type="ECO:0000256" key="3">
    <source>
        <dbReference type="SAM" id="Coils"/>
    </source>
</evidence>
<sequence length="638" mass="72894">MKPKLYSYVRFSSVKQREGNSLERQQDTALKIAARYNLELDTTAFHDLGMSAFKGKNAHEGKLSEFIKQIGAKVPVGSWLVVENLDRISRDDAWSALDIFKNILSRGIVVVTGMDEKVYKYADVKNNPTDLIISLLMFTRAHDESLTKKNRVEAQARSLIRHNLTRESGTPAKAIESVGQNVWWVDTKSGYVTPHPLYFTAAQKIIELKQNGETLLGIQRYLNEHYPAPKKRVYKDQTGQALTPKTEQWGKHLIRTFLNPTVHGQKTFTLDKRDESGVIIYDSESDEPLKETFIIPDYYPALMSEVDYLTLSKLDRHRAITRNSSKYPAGNPEPEIPLLSGIGILFCGKCGSFMFKSGSSENKYRYICGSKIVQGKPCGKKGFTSYQLEHTVLQLIADHVWNNHQEDKTAWYESEIEKASEAVKKLLKLATLTDDLEELADQINANKQKKITLEREYQQYKISRSEIQTTGWDQFRNFDVHDTKNPDRKRIRLKIKQAIKRIDCYDIDGRYGHFEVTFADETKQRIVIKFNRNRSPGVSYVEAQTVNDHDLLKMQGLVLHSFIDELISPEKFAQHIKDKHEVSILNPTFITKLEDGVNQNEGNGLAIKVASTTSKSYATVNGIKYEINSLEDLEKLLQ</sequence>
<dbReference type="AlphaFoldDB" id="A0A0F6TUZ4"/>
<dbReference type="InterPro" id="IPR025827">
    <property type="entry name" value="Zn_ribbon_recom_dom"/>
</dbReference>
<dbReference type="KEGG" id="cama:F384_11580"/>
<dbReference type="InterPro" id="IPR050639">
    <property type="entry name" value="SSR_resolvase"/>
</dbReference>
<dbReference type="SUPFAM" id="SSF53041">
    <property type="entry name" value="Resolvase-like"/>
    <property type="match status" value="1"/>
</dbReference>
<evidence type="ECO:0000256" key="2">
    <source>
        <dbReference type="ARBA" id="ARBA00023172"/>
    </source>
</evidence>
<organism evidence="5 6">
    <name type="scientific">Citrobacter amalonaticus Y19</name>
    <dbReference type="NCBI Taxonomy" id="1261127"/>
    <lineage>
        <taxon>Bacteria</taxon>
        <taxon>Pseudomonadati</taxon>
        <taxon>Pseudomonadota</taxon>
        <taxon>Gammaproteobacteria</taxon>
        <taxon>Enterobacterales</taxon>
        <taxon>Enterobacteriaceae</taxon>
        <taxon>Citrobacter</taxon>
    </lineage>
</organism>
<dbReference type="PATRIC" id="fig|1261127.3.peg.2419"/>
<dbReference type="SMART" id="SM00857">
    <property type="entry name" value="Resolvase"/>
    <property type="match status" value="1"/>
</dbReference>
<dbReference type="Gene3D" id="3.40.50.1390">
    <property type="entry name" value="Resolvase, N-terminal catalytic domain"/>
    <property type="match status" value="1"/>
</dbReference>
<keyword evidence="1" id="KW-0238">DNA-binding</keyword>
<evidence type="ECO:0000313" key="6">
    <source>
        <dbReference type="Proteomes" id="UP000034085"/>
    </source>
</evidence>
<feature type="domain" description="Resolvase/invertase-type recombinase catalytic" evidence="4">
    <location>
        <begin position="5"/>
        <end position="165"/>
    </location>
</feature>
<dbReference type="GO" id="GO:0003677">
    <property type="term" value="F:DNA binding"/>
    <property type="evidence" value="ECO:0007669"/>
    <property type="project" value="UniProtKB-KW"/>
</dbReference>
<dbReference type="Gene3D" id="3.90.1750.20">
    <property type="entry name" value="Putative Large Serine Recombinase, Chain B, Domain 2"/>
    <property type="match status" value="1"/>
</dbReference>
<proteinExistence type="predicted"/>
<evidence type="ECO:0000313" key="5">
    <source>
        <dbReference type="EMBL" id="AKE59181.1"/>
    </source>
</evidence>
<dbReference type="RefSeq" id="WP_046481650.1">
    <property type="nucleotide sequence ID" value="NZ_CP011132.1"/>
</dbReference>
<evidence type="ECO:0000259" key="4">
    <source>
        <dbReference type="SMART" id="SM00857"/>
    </source>
</evidence>
<feature type="coiled-coil region" evidence="3">
    <location>
        <begin position="429"/>
        <end position="456"/>
    </location>
</feature>
<name>A0A0F6TUZ4_CITAM</name>
<dbReference type="PANTHER" id="PTHR30461">
    <property type="entry name" value="DNA-INVERTASE FROM LAMBDOID PROPHAGE"/>
    <property type="match status" value="1"/>
</dbReference>
<dbReference type="Pfam" id="PF13408">
    <property type="entry name" value="Zn_ribbon_recom"/>
    <property type="match status" value="1"/>
</dbReference>
<dbReference type="OrthoDB" id="9791494at2"/>
<keyword evidence="2" id="KW-0233">DNA recombination</keyword>
<dbReference type="PANTHER" id="PTHR30461:SF2">
    <property type="entry name" value="SERINE RECOMBINASE PINE-RELATED"/>
    <property type="match status" value="1"/>
</dbReference>
<dbReference type="EMBL" id="CP011132">
    <property type="protein sequence ID" value="AKE59181.1"/>
    <property type="molecule type" value="Genomic_DNA"/>
</dbReference>
<dbReference type="CDD" id="cd00338">
    <property type="entry name" value="Ser_Recombinase"/>
    <property type="match status" value="1"/>
</dbReference>
<keyword evidence="3" id="KW-0175">Coiled coil</keyword>
<dbReference type="HOGENOM" id="CLU_030020_2_0_6"/>
<dbReference type="Pfam" id="PF00239">
    <property type="entry name" value="Resolvase"/>
    <property type="match status" value="1"/>
</dbReference>